<dbReference type="Pfam" id="PF09815">
    <property type="entry name" value="XK-related"/>
    <property type="match status" value="1"/>
</dbReference>
<dbReference type="Proteomes" id="UP001274896">
    <property type="component" value="Unassembled WGS sequence"/>
</dbReference>
<evidence type="ECO:0000256" key="7">
    <source>
        <dbReference type="SAM" id="MobiDB-lite"/>
    </source>
</evidence>
<feature type="region of interest" description="Disordered" evidence="7">
    <location>
        <begin position="1"/>
        <end position="20"/>
    </location>
</feature>
<comment type="similarity">
    <text evidence="2 6">Belongs to the XK family.</text>
</comment>
<keyword evidence="4 6" id="KW-1133">Transmembrane helix</keyword>
<sequence length="737" mass="81136">HSALLPGGGHRSALLPGGGRRSALLPGGGRHLALLPDGGRRSALLRSPHLRCRAPHSPHLPRCAPHSFLVFTGPTALPDFWEWVRVGASGATPLSWLGGGRRLALLLGGGRRLGPFGLAGVSLAPPHMPRCAPRSPPLALPCSSLASPCSLLSPTCLAVLLAPPHLPRRAPRSFLVLTGPTALPDFREWVPWQTISGALGVVGFLQAQKGQKERSITSAEDVSIWTAWRYMTKMRMRFPLSLVPLKLVRQVVYEEMKQGRQGLIGAPLWCCAMCICECVSEKQRTEADQDGGVRGERMRLPSSVLVSVSLFTAETTAALYLSTTYRSAGDKIWQGFTLLFTLVPCVLVQLTLIFIHRDLSRDRPLILLLHLLQLGPVIRCLDAFCIYGSSGKVEEPYVTITRKKQMPRCGQAEEVEHEVGQAEGKLVAHRAAFARTSVIQAFLGSAPQLTLQLYICVLQKDVSIGRGTLMVISLLSIVYGALRCNILAIKIRYDDYAVSVRPAAYVCVLLWRSFEIATRVAVLVLFGSVLKAWLLPVVMLSFFAFFLQPWVSFWHSGSPFPESIEKTLTRVGTATALAMLTFLYAGINVFCWSAVQLKLDDPDLIDKNYGWRRATAYYSVRFVENIALTSLWFTHRTEFYRQVDAPVLELLLFLSYALAVFFMLLFYQCCHPCRHLFSSSPVQGLCECCGSLRMPAASCSRPGCTQGNVSLESSDQAKDVQHEPISSTNGDINQCLC</sequence>
<evidence type="ECO:0000256" key="6">
    <source>
        <dbReference type="RuleBase" id="RU910716"/>
    </source>
</evidence>
<evidence type="ECO:0000256" key="4">
    <source>
        <dbReference type="ARBA" id="ARBA00022989"/>
    </source>
</evidence>
<dbReference type="PANTHER" id="PTHR14297:SF8">
    <property type="entry name" value="ENDOPLASMIC RETICULUM MEMBRANE ADAPTER PROTEIN XK"/>
    <property type="match status" value="1"/>
</dbReference>
<keyword evidence="3 6" id="KW-0812">Transmembrane</keyword>
<accession>A0AAE0UMD1</accession>
<comment type="subcellular location">
    <subcellularLocation>
        <location evidence="1 6">Membrane</location>
        <topology evidence="1 6">Multi-pass membrane protein</topology>
    </subcellularLocation>
</comment>
<dbReference type="InterPro" id="IPR051773">
    <property type="entry name" value="XK-related_adapter"/>
</dbReference>
<dbReference type="PANTHER" id="PTHR14297">
    <property type="entry name" value="MEMBRANE TRANSPORT PROTEIN XK FAMILY MEMBER"/>
    <property type="match status" value="1"/>
</dbReference>
<dbReference type="InterPro" id="IPR018629">
    <property type="entry name" value="XK-rel"/>
</dbReference>
<evidence type="ECO:0000256" key="3">
    <source>
        <dbReference type="ARBA" id="ARBA00022692"/>
    </source>
</evidence>
<dbReference type="AlphaFoldDB" id="A0AAE0UMD1"/>
<evidence type="ECO:0000313" key="9">
    <source>
        <dbReference type="Proteomes" id="UP001274896"/>
    </source>
</evidence>
<protein>
    <recommendedName>
        <fullName evidence="6">XK-related protein</fullName>
    </recommendedName>
</protein>
<organism evidence="8 9">
    <name type="scientific">Hemibagrus guttatus</name>
    <dbReference type="NCBI Taxonomy" id="175788"/>
    <lineage>
        <taxon>Eukaryota</taxon>
        <taxon>Metazoa</taxon>
        <taxon>Chordata</taxon>
        <taxon>Craniata</taxon>
        <taxon>Vertebrata</taxon>
        <taxon>Euteleostomi</taxon>
        <taxon>Actinopterygii</taxon>
        <taxon>Neopterygii</taxon>
        <taxon>Teleostei</taxon>
        <taxon>Ostariophysi</taxon>
        <taxon>Siluriformes</taxon>
        <taxon>Bagridae</taxon>
        <taxon>Hemibagrus</taxon>
    </lineage>
</organism>
<dbReference type="EMBL" id="JAUCMX010000026">
    <property type="protein sequence ID" value="KAK3509882.1"/>
    <property type="molecule type" value="Genomic_DNA"/>
</dbReference>
<feature type="transmembrane region" description="Helical" evidence="6">
    <location>
        <begin position="574"/>
        <end position="595"/>
    </location>
</feature>
<gene>
    <name evidence="8" type="ORF">QTP70_018505</name>
</gene>
<comment type="caution">
    <text evidence="8">The sequence shown here is derived from an EMBL/GenBank/DDBJ whole genome shotgun (WGS) entry which is preliminary data.</text>
</comment>
<keyword evidence="5 6" id="KW-0472">Membrane</keyword>
<evidence type="ECO:0000256" key="1">
    <source>
        <dbReference type="ARBA" id="ARBA00004141"/>
    </source>
</evidence>
<feature type="transmembrane region" description="Helical" evidence="6">
    <location>
        <begin position="333"/>
        <end position="355"/>
    </location>
</feature>
<proteinExistence type="inferred from homology"/>
<evidence type="ECO:0000256" key="5">
    <source>
        <dbReference type="ARBA" id="ARBA00023136"/>
    </source>
</evidence>
<feature type="transmembrane region" description="Helical" evidence="6">
    <location>
        <begin position="463"/>
        <end position="482"/>
    </location>
</feature>
<feature type="non-terminal residue" evidence="8">
    <location>
        <position position="1"/>
    </location>
</feature>
<name>A0AAE0UMD1_9TELE</name>
<feature type="transmembrane region" description="Helical" evidence="6">
    <location>
        <begin position="532"/>
        <end position="553"/>
    </location>
</feature>
<dbReference type="GO" id="GO:0005886">
    <property type="term" value="C:plasma membrane"/>
    <property type="evidence" value="ECO:0007669"/>
    <property type="project" value="UniProtKB-ARBA"/>
</dbReference>
<keyword evidence="9" id="KW-1185">Reference proteome</keyword>
<evidence type="ECO:0000313" key="8">
    <source>
        <dbReference type="EMBL" id="KAK3509882.1"/>
    </source>
</evidence>
<evidence type="ECO:0000256" key="2">
    <source>
        <dbReference type="ARBA" id="ARBA00008789"/>
    </source>
</evidence>
<feature type="transmembrane region" description="Helical" evidence="6">
    <location>
        <begin position="647"/>
        <end position="667"/>
    </location>
</feature>
<reference evidence="8" key="1">
    <citation type="submission" date="2023-06" db="EMBL/GenBank/DDBJ databases">
        <title>Male Hemibagrus guttatus genome.</title>
        <authorList>
            <person name="Bian C."/>
        </authorList>
    </citation>
    <scope>NUCLEOTIDE SEQUENCE</scope>
    <source>
        <strain evidence="8">Male_cb2023</strain>
        <tissue evidence="8">Muscle</tissue>
    </source>
</reference>